<dbReference type="AlphaFoldDB" id="A0A4R1RGU1"/>
<dbReference type="SUPFAM" id="SSF52540">
    <property type="entry name" value="P-loop containing nucleoside triphosphate hydrolases"/>
    <property type="match status" value="1"/>
</dbReference>
<dbReference type="InterPro" id="IPR027417">
    <property type="entry name" value="P-loop_NTPase"/>
</dbReference>
<keyword evidence="5" id="KW-1185">Reference proteome</keyword>
<evidence type="ECO:0000256" key="1">
    <source>
        <dbReference type="ARBA" id="ARBA00022679"/>
    </source>
</evidence>
<dbReference type="PANTHER" id="PTHR10605">
    <property type="entry name" value="HEPARAN SULFATE SULFOTRANSFERASE"/>
    <property type="match status" value="1"/>
</dbReference>
<evidence type="ECO:0000313" key="4">
    <source>
        <dbReference type="EMBL" id="TCL65268.1"/>
    </source>
</evidence>
<gene>
    <name evidence="4" type="ORF">EDC14_101716</name>
</gene>
<evidence type="ECO:0000256" key="2">
    <source>
        <dbReference type="ARBA" id="ARBA00023180"/>
    </source>
</evidence>
<name>A0A4R1RGU1_HYDET</name>
<accession>A0A4R1RGU1</accession>
<dbReference type="Gene3D" id="3.40.50.300">
    <property type="entry name" value="P-loop containing nucleotide triphosphate hydrolases"/>
    <property type="match status" value="1"/>
</dbReference>
<dbReference type="Proteomes" id="UP000295008">
    <property type="component" value="Unassembled WGS sequence"/>
</dbReference>
<comment type="caution">
    <text evidence="4">The sequence shown here is derived from an EMBL/GenBank/DDBJ whole genome shotgun (WGS) entry which is preliminary data.</text>
</comment>
<keyword evidence="1 4" id="KW-0808">Transferase</keyword>
<protein>
    <submittedName>
        <fullName evidence="4">Sulfotransferase family protein</fullName>
    </submittedName>
</protein>
<evidence type="ECO:0000259" key="3">
    <source>
        <dbReference type="Pfam" id="PF00685"/>
    </source>
</evidence>
<dbReference type="GO" id="GO:0008146">
    <property type="term" value="F:sulfotransferase activity"/>
    <property type="evidence" value="ECO:0007669"/>
    <property type="project" value="InterPro"/>
</dbReference>
<proteinExistence type="predicted"/>
<dbReference type="EMBL" id="SLUN01000017">
    <property type="protein sequence ID" value="TCL65268.1"/>
    <property type="molecule type" value="Genomic_DNA"/>
</dbReference>
<dbReference type="PANTHER" id="PTHR10605:SF56">
    <property type="entry name" value="BIFUNCTIONAL HEPARAN SULFATE N-DEACETYLASE_N-SULFOTRANSFERASE"/>
    <property type="match status" value="1"/>
</dbReference>
<feature type="domain" description="Sulfotransferase" evidence="3">
    <location>
        <begin position="10"/>
        <end position="194"/>
    </location>
</feature>
<dbReference type="Pfam" id="PF00685">
    <property type="entry name" value="Sulfotransfer_1"/>
    <property type="match status" value="1"/>
</dbReference>
<dbReference type="RefSeq" id="WP_132014944.1">
    <property type="nucleotide sequence ID" value="NZ_SLUN01000017.1"/>
</dbReference>
<dbReference type="InterPro" id="IPR037359">
    <property type="entry name" value="NST/OST"/>
</dbReference>
<keyword evidence="2" id="KW-0325">Glycoprotein</keyword>
<dbReference type="OrthoDB" id="9797480at2"/>
<sequence length="295" mass="35026">MLPNFICPGAARSATTNLYYLLIQHPRIYLPTIKETRFFTQDYEKGVDWYEGKYYADVKDETAIGDISPVYAVDERCPERIRQDLGEDVKFIFMLRNPVERAYSHYCMLRNHQFEDLPFAEAIDRDEPSRIAKSLEYYHHPYGFQYLKESSYLLSIRRYQQYFAPDRFQFILFEEFVQDVEAQLRVILDFLGVPGDYPFELNVYRNQRTVSTSSGLSRLFYCHPLLKKTRDFIQAKTGWKTQSLLKNLKNTLLAKEGSPISSLDETLRKQLYRYFEAETKELEAFLGKDLSFWRQ</sequence>
<reference evidence="4 5" key="1">
    <citation type="submission" date="2019-03" db="EMBL/GenBank/DDBJ databases">
        <title>Genomic Encyclopedia of Type Strains, Phase IV (KMG-IV): sequencing the most valuable type-strain genomes for metagenomic binning, comparative biology and taxonomic classification.</title>
        <authorList>
            <person name="Goeker M."/>
        </authorList>
    </citation>
    <scope>NUCLEOTIDE SEQUENCE [LARGE SCALE GENOMIC DNA]</scope>
    <source>
        <strain evidence="4 5">LX-B</strain>
    </source>
</reference>
<organism evidence="4 5">
    <name type="scientific">Hydrogenispora ethanolica</name>
    <dbReference type="NCBI Taxonomy" id="1082276"/>
    <lineage>
        <taxon>Bacteria</taxon>
        <taxon>Bacillati</taxon>
        <taxon>Bacillota</taxon>
        <taxon>Hydrogenispora</taxon>
    </lineage>
</organism>
<dbReference type="InterPro" id="IPR000863">
    <property type="entry name" value="Sulfotransferase_dom"/>
</dbReference>
<evidence type="ECO:0000313" key="5">
    <source>
        <dbReference type="Proteomes" id="UP000295008"/>
    </source>
</evidence>